<keyword evidence="3" id="KW-0804">Transcription</keyword>
<organism evidence="5 6">
    <name type="scientific">Marinospirillum alkalitolerans</name>
    <dbReference type="NCBI Taxonomy" id="3123374"/>
    <lineage>
        <taxon>Bacteria</taxon>
        <taxon>Pseudomonadati</taxon>
        <taxon>Pseudomonadota</taxon>
        <taxon>Gammaproteobacteria</taxon>
        <taxon>Oceanospirillales</taxon>
        <taxon>Oceanospirillaceae</taxon>
        <taxon>Marinospirillum</taxon>
    </lineage>
</organism>
<dbReference type="InterPro" id="IPR036735">
    <property type="entry name" value="NGN_dom_sf"/>
</dbReference>
<accession>A0ABW8PXY1</accession>
<protein>
    <submittedName>
        <fullName evidence="5">Transcription/translation regulatory transformer protein RfaH</fullName>
    </submittedName>
</protein>
<evidence type="ECO:0000256" key="3">
    <source>
        <dbReference type="ARBA" id="ARBA00023163"/>
    </source>
</evidence>
<dbReference type="InterPro" id="IPR043425">
    <property type="entry name" value="NusG-like"/>
</dbReference>
<keyword evidence="2" id="KW-0805">Transcription regulation</keyword>
<evidence type="ECO:0000313" key="5">
    <source>
        <dbReference type="EMBL" id="MFK7161105.1"/>
    </source>
</evidence>
<keyword evidence="1" id="KW-0889">Transcription antitermination</keyword>
<sequence length="162" mass="18596">MTQRSWYAIQCKAKESFRAVEHLEAQGYIVFHPTLQVEKVKRGRLTYQEEPLFPYYAFIQLCRTSDNWRPIRSTRGVLKLLSFGQEPVQVPDALIQSLQQPQQSTTQHLYTPGQKLRITSGPFQGLDAILACTKGEDRVVLLLELLQKEQRITLKVNAVQPA</sequence>
<dbReference type="NCBIfam" id="NF006534">
    <property type="entry name" value="PRK09014.1"/>
    <property type="match status" value="1"/>
</dbReference>
<keyword evidence="6" id="KW-1185">Reference proteome</keyword>
<dbReference type="NCBIfam" id="TIGR01955">
    <property type="entry name" value="RfaH"/>
    <property type="match status" value="1"/>
</dbReference>
<dbReference type="SUPFAM" id="SSF82679">
    <property type="entry name" value="N-utilization substance G protein NusG, N-terminal domain"/>
    <property type="match status" value="1"/>
</dbReference>
<proteinExistence type="predicted"/>
<dbReference type="SMART" id="SM00738">
    <property type="entry name" value="NGN"/>
    <property type="match status" value="1"/>
</dbReference>
<dbReference type="Proteomes" id="UP001621714">
    <property type="component" value="Unassembled WGS sequence"/>
</dbReference>
<dbReference type="InterPro" id="IPR006645">
    <property type="entry name" value="NGN-like_dom"/>
</dbReference>
<evidence type="ECO:0000256" key="2">
    <source>
        <dbReference type="ARBA" id="ARBA00023015"/>
    </source>
</evidence>
<comment type="caution">
    <text evidence="5">The sequence shown here is derived from an EMBL/GenBank/DDBJ whole genome shotgun (WGS) entry which is preliminary data.</text>
</comment>
<evidence type="ECO:0000256" key="1">
    <source>
        <dbReference type="ARBA" id="ARBA00022814"/>
    </source>
</evidence>
<dbReference type="Gene3D" id="3.30.70.940">
    <property type="entry name" value="NusG, N-terminal domain"/>
    <property type="match status" value="1"/>
</dbReference>
<dbReference type="PANTHER" id="PTHR30265:SF7">
    <property type="entry name" value="TRANSCRIPTION ANTITERMINATION PROTEIN RFAH"/>
    <property type="match status" value="1"/>
</dbReference>
<name>A0ABW8PXY1_9GAMM</name>
<dbReference type="RefSeq" id="WP_405339459.1">
    <property type="nucleotide sequence ID" value="NZ_JBANFI010000004.1"/>
</dbReference>
<gene>
    <name evidence="5" type="primary">rfaH</name>
    <name evidence="5" type="ORF">V6U78_08660</name>
</gene>
<evidence type="ECO:0000259" key="4">
    <source>
        <dbReference type="SMART" id="SM00738"/>
    </source>
</evidence>
<evidence type="ECO:0000313" key="6">
    <source>
        <dbReference type="Proteomes" id="UP001621714"/>
    </source>
</evidence>
<dbReference type="Pfam" id="PF02357">
    <property type="entry name" value="NusG"/>
    <property type="match status" value="1"/>
</dbReference>
<dbReference type="InterPro" id="IPR010215">
    <property type="entry name" value="Transcription_antiterm_RfaH"/>
</dbReference>
<reference evidence="5 6" key="1">
    <citation type="submission" date="2024-02" db="EMBL/GenBank/DDBJ databases">
        <title>Marinospirillum sp. MEB 164 isolated from Lonar lake sediment.</title>
        <authorList>
            <person name="Joshi A."/>
            <person name="Thite S."/>
        </authorList>
    </citation>
    <scope>NUCLEOTIDE SEQUENCE [LARGE SCALE GENOMIC DNA]</scope>
    <source>
        <strain evidence="5 6">MEB164</strain>
    </source>
</reference>
<dbReference type="PANTHER" id="PTHR30265">
    <property type="entry name" value="RHO-INTERACTING TRANSCRIPTION TERMINATION FACTOR NUSG"/>
    <property type="match status" value="1"/>
</dbReference>
<dbReference type="CDD" id="cd09892">
    <property type="entry name" value="NGN_SP_RfaH"/>
    <property type="match status" value="1"/>
</dbReference>
<dbReference type="EMBL" id="JBANFI010000004">
    <property type="protein sequence ID" value="MFK7161105.1"/>
    <property type="molecule type" value="Genomic_DNA"/>
</dbReference>
<feature type="domain" description="NusG-like N-terminal" evidence="4">
    <location>
        <begin position="3"/>
        <end position="102"/>
    </location>
</feature>